<feature type="signal peptide" evidence="3">
    <location>
        <begin position="1"/>
        <end position="18"/>
    </location>
</feature>
<keyword evidence="6" id="KW-1185">Reference proteome</keyword>
<evidence type="ECO:0000256" key="1">
    <source>
        <dbReference type="ARBA" id="ARBA00022714"/>
    </source>
</evidence>
<dbReference type="InterPro" id="IPR006058">
    <property type="entry name" value="2Fe2S_fd_BS"/>
</dbReference>
<accession>A0AAD3CLD0</accession>
<dbReference type="PROSITE" id="PS51085">
    <property type="entry name" value="2FE2S_FER_2"/>
    <property type="match status" value="1"/>
</dbReference>
<keyword evidence="1" id="KW-0001">2Fe-2S</keyword>
<dbReference type="InterPro" id="IPR001041">
    <property type="entry name" value="2Fe-2S_ferredoxin-type"/>
</dbReference>
<reference evidence="5 6" key="1">
    <citation type="journal article" date="2021" name="Sci. Rep.">
        <title>The genome of the diatom Chaetoceros tenuissimus carries an ancient integrated fragment of an extant virus.</title>
        <authorList>
            <person name="Hongo Y."/>
            <person name="Kimura K."/>
            <person name="Takaki Y."/>
            <person name="Yoshida Y."/>
            <person name="Baba S."/>
            <person name="Kobayashi G."/>
            <person name="Nagasaki K."/>
            <person name="Hano T."/>
            <person name="Tomaru Y."/>
        </authorList>
    </citation>
    <scope>NUCLEOTIDE SEQUENCE [LARGE SCALE GENOMIC DNA]</scope>
    <source>
        <strain evidence="5 6">NIES-3715</strain>
    </source>
</reference>
<evidence type="ECO:0000313" key="5">
    <source>
        <dbReference type="EMBL" id="GFH47814.1"/>
    </source>
</evidence>
<evidence type="ECO:0000313" key="6">
    <source>
        <dbReference type="Proteomes" id="UP001054902"/>
    </source>
</evidence>
<evidence type="ECO:0000256" key="2">
    <source>
        <dbReference type="ARBA" id="ARBA00023014"/>
    </source>
</evidence>
<dbReference type="InterPro" id="IPR036010">
    <property type="entry name" value="2Fe-2S_ferredoxin-like_sf"/>
</dbReference>
<dbReference type="GO" id="GO:0051537">
    <property type="term" value="F:2 iron, 2 sulfur cluster binding"/>
    <property type="evidence" value="ECO:0007669"/>
    <property type="project" value="UniProtKB-KW"/>
</dbReference>
<comment type="caution">
    <text evidence="5">The sequence shown here is derived from an EMBL/GenBank/DDBJ whole genome shotgun (WGS) entry which is preliminary data.</text>
</comment>
<feature type="chain" id="PRO_5041994229" description="2Fe-2S ferredoxin-type domain-containing protein" evidence="3">
    <location>
        <begin position="19"/>
        <end position="134"/>
    </location>
</feature>
<sequence>MNLKTLVIIAATLSLTEAFTPSIHSRASQSSSTRLHIFGDALKNAFGNDDSLGKAQNAGLTNGPNENDKVTLNGKKVKAVVGQKVSVVAAQNRVKISYNCQKGDCGTCMIAMNGRKVKACQMNIPNGKCDIKTL</sequence>
<dbReference type="AlphaFoldDB" id="A0AAD3CLD0"/>
<protein>
    <recommendedName>
        <fullName evidence="4">2Fe-2S ferredoxin-type domain-containing protein</fullName>
    </recommendedName>
</protein>
<evidence type="ECO:0000259" key="4">
    <source>
        <dbReference type="PROSITE" id="PS51085"/>
    </source>
</evidence>
<proteinExistence type="predicted"/>
<dbReference type="PROSITE" id="PS00197">
    <property type="entry name" value="2FE2S_FER_1"/>
    <property type="match status" value="1"/>
</dbReference>
<keyword evidence="1" id="KW-0408">Iron</keyword>
<keyword evidence="3" id="KW-0732">Signal</keyword>
<name>A0AAD3CLD0_9STRA</name>
<feature type="domain" description="2Fe-2S ferredoxin-type" evidence="4">
    <location>
        <begin position="68"/>
        <end position="134"/>
    </location>
</feature>
<evidence type="ECO:0000256" key="3">
    <source>
        <dbReference type="SAM" id="SignalP"/>
    </source>
</evidence>
<gene>
    <name evidence="5" type="ORF">CTEN210_04290</name>
</gene>
<dbReference type="Pfam" id="PF00111">
    <property type="entry name" value="Fer2"/>
    <property type="match status" value="1"/>
</dbReference>
<organism evidence="5 6">
    <name type="scientific">Chaetoceros tenuissimus</name>
    <dbReference type="NCBI Taxonomy" id="426638"/>
    <lineage>
        <taxon>Eukaryota</taxon>
        <taxon>Sar</taxon>
        <taxon>Stramenopiles</taxon>
        <taxon>Ochrophyta</taxon>
        <taxon>Bacillariophyta</taxon>
        <taxon>Coscinodiscophyceae</taxon>
        <taxon>Chaetocerotophycidae</taxon>
        <taxon>Chaetocerotales</taxon>
        <taxon>Chaetocerotaceae</taxon>
        <taxon>Chaetoceros</taxon>
    </lineage>
</organism>
<keyword evidence="1" id="KW-0479">Metal-binding</keyword>
<keyword evidence="2" id="KW-0411">Iron-sulfur</keyword>
<dbReference type="EMBL" id="BLLK01000023">
    <property type="protein sequence ID" value="GFH47814.1"/>
    <property type="molecule type" value="Genomic_DNA"/>
</dbReference>
<dbReference type="Gene3D" id="3.10.20.30">
    <property type="match status" value="1"/>
</dbReference>
<dbReference type="Proteomes" id="UP001054902">
    <property type="component" value="Unassembled WGS sequence"/>
</dbReference>
<dbReference type="InterPro" id="IPR012675">
    <property type="entry name" value="Beta-grasp_dom_sf"/>
</dbReference>
<dbReference type="SUPFAM" id="SSF54292">
    <property type="entry name" value="2Fe-2S ferredoxin-like"/>
    <property type="match status" value="1"/>
</dbReference>